<feature type="domain" description="HNH nuclease" evidence="3">
    <location>
        <begin position="409"/>
        <end position="461"/>
    </location>
</feature>
<evidence type="ECO:0000256" key="1">
    <source>
        <dbReference type="ARBA" id="ARBA00023450"/>
    </source>
</evidence>
<dbReference type="CDD" id="cd00085">
    <property type="entry name" value="HNHc"/>
    <property type="match status" value="1"/>
</dbReference>
<accession>A0ABT5TYM7</accession>
<dbReference type="Proteomes" id="UP001165561">
    <property type="component" value="Unassembled WGS sequence"/>
</dbReference>
<comment type="caution">
    <text evidence="4">The sequence shown here is derived from an EMBL/GenBank/DDBJ whole genome shotgun (WGS) entry which is preliminary data.</text>
</comment>
<feature type="compositionally biased region" description="Basic residues" evidence="2">
    <location>
        <begin position="286"/>
        <end position="296"/>
    </location>
</feature>
<dbReference type="Gene3D" id="1.10.30.50">
    <property type="match status" value="1"/>
</dbReference>
<reference evidence="4" key="1">
    <citation type="submission" date="2023-02" db="EMBL/GenBank/DDBJ databases">
        <title>Georgenia sp.10Sc9-8, isolated from a soil sample collected from the Taklamakan desert.</title>
        <authorList>
            <person name="Liu S."/>
        </authorList>
    </citation>
    <scope>NUCLEOTIDE SEQUENCE</scope>
    <source>
        <strain evidence="4">10Sc9-8</strain>
    </source>
</reference>
<dbReference type="InterPro" id="IPR002711">
    <property type="entry name" value="HNH"/>
</dbReference>
<comment type="similarity">
    <text evidence="1">Belongs to the Rv1128c/1148c/1588c/1702c/1945/3466 family.</text>
</comment>
<protein>
    <submittedName>
        <fullName evidence="4">HNH endonuclease</fullName>
    </submittedName>
</protein>
<keyword evidence="4" id="KW-0255">Endonuclease</keyword>
<feature type="region of interest" description="Disordered" evidence="2">
    <location>
        <begin position="262"/>
        <end position="296"/>
    </location>
</feature>
<keyword evidence="5" id="KW-1185">Reference proteome</keyword>
<evidence type="ECO:0000313" key="5">
    <source>
        <dbReference type="Proteomes" id="UP001165561"/>
    </source>
</evidence>
<name>A0ABT5TYM7_9MICO</name>
<dbReference type="SMART" id="SM00507">
    <property type="entry name" value="HNHc"/>
    <property type="match status" value="1"/>
</dbReference>
<organism evidence="4 5">
    <name type="scientific">Georgenia halotolerans</name>
    <dbReference type="NCBI Taxonomy" id="3028317"/>
    <lineage>
        <taxon>Bacteria</taxon>
        <taxon>Bacillati</taxon>
        <taxon>Actinomycetota</taxon>
        <taxon>Actinomycetes</taxon>
        <taxon>Micrococcales</taxon>
        <taxon>Bogoriellaceae</taxon>
        <taxon>Georgenia</taxon>
    </lineage>
</organism>
<feature type="non-terminal residue" evidence="4">
    <location>
        <position position="1"/>
    </location>
</feature>
<dbReference type="InterPro" id="IPR003615">
    <property type="entry name" value="HNH_nuc"/>
</dbReference>
<proteinExistence type="inferred from homology"/>
<feature type="region of interest" description="Disordered" evidence="2">
    <location>
        <begin position="318"/>
        <end position="337"/>
    </location>
</feature>
<keyword evidence="4" id="KW-0378">Hydrolase</keyword>
<keyword evidence="4" id="KW-0540">Nuclease</keyword>
<sequence length="514" mass="54586">VLRGMDPGASLAAMVEDVMLAHAGEEALVEVVAAAKRLEAWSAARAAQAAAELARRPPMNPTWAVAGEYQELNVAGEELAMRLGVTRTEAREMIQVGHRAFGHGTLVPTGEALVGGGLSWRKACTIVRTLAVHPDPVAWAVQEEVLPGAPLRTPSQLVRDLSKALVAVDPEEADRRHRRASARRYVSRPRPLPDGMAAVTAVLPAPDAVAVDLVLHAAARAARNAGDQRSVGQLRADALSTMAATALEAGCVGQFQQDEGRVHPDDARARHDDGRAHTGDPSPPRTRGRPGPRRRVMPLAARTEVRVTVPLDVLLADTPRSTVPGAPTTGPPVRGPSDKLGDAVQHDGGLMPAVDSPSGAVAHLEGYGPLPPEVARALAQGGAWRRLVTDPLSGGILDVGRRRYRAPDGLARHVRLRDGTCVRPGCTTPAAQCDLDHTVPWAHGGPTAADNLGAMCLRDHRVKSSGAFRVNQVRPGVFEWRTAAGLRYRRNLDGTVEHLTGEERDLGRADPAPF</sequence>
<dbReference type="Pfam" id="PF02720">
    <property type="entry name" value="DUF222"/>
    <property type="match status" value="1"/>
</dbReference>
<gene>
    <name evidence="4" type="ORF">PU560_11950</name>
</gene>
<dbReference type="EMBL" id="JARACI010001057">
    <property type="protein sequence ID" value="MDD9207171.1"/>
    <property type="molecule type" value="Genomic_DNA"/>
</dbReference>
<dbReference type="GO" id="GO:0004519">
    <property type="term" value="F:endonuclease activity"/>
    <property type="evidence" value="ECO:0007669"/>
    <property type="project" value="UniProtKB-KW"/>
</dbReference>
<evidence type="ECO:0000256" key="2">
    <source>
        <dbReference type="SAM" id="MobiDB-lite"/>
    </source>
</evidence>
<feature type="compositionally biased region" description="Basic and acidic residues" evidence="2">
    <location>
        <begin position="262"/>
        <end position="278"/>
    </location>
</feature>
<dbReference type="Pfam" id="PF01844">
    <property type="entry name" value="HNH"/>
    <property type="match status" value="1"/>
</dbReference>
<dbReference type="InterPro" id="IPR003870">
    <property type="entry name" value="DUF222"/>
</dbReference>
<evidence type="ECO:0000259" key="3">
    <source>
        <dbReference type="SMART" id="SM00507"/>
    </source>
</evidence>
<evidence type="ECO:0000313" key="4">
    <source>
        <dbReference type="EMBL" id="MDD9207171.1"/>
    </source>
</evidence>